<accession>A0A4P7NP74</accession>
<evidence type="ECO:0000313" key="1">
    <source>
        <dbReference type="EMBL" id="QBZ64000.1"/>
    </source>
</evidence>
<sequence length="248" mass="28352">MSVLVQDFTREQIEIGLRWLDRALEQSEVLDSVVPINLLSYGGVLAVCLFGVRGATRDVDVLLPPNIRDVQAYSDEFMRLANAIADELGYMRDWINDDLRLFVPPEDRQRLLEDSIEQGTAVFEGDNMVIWAGVWEFGLESKLRRMGDNGSNTDQGRARFDRDRMDAMELVHLIKGDSTQPLDMSWVKGLQRYPQTTGISDQMIQIVAQGYVAKFGTQGVVELTWDEAEEKHKYQNLAANWVWYESKN</sequence>
<dbReference type="AlphaFoldDB" id="A0A4P7NP74"/>
<reference evidence="1 2" key="1">
    <citation type="journal article" date="2019" name="Mol. Biol. Evol.">
        <title>Blast fungal genomes show frequent chromosomal changes, gene gains and losses, and effector gene turnover.</title>
        <authorList>
            <person name="Gomez Luciano L.B."/>
            <person name="Jason Tsai I."/>
            <person name="Chuma I."/>
            <person name="Tosa Y."/>
            <person name="Chen Y.H."/>
            <person name="Li J.Y."/>
            <person name="Li M.Y."/>
            <person name="Jade Lu M.Y."/>
            <person name="Nakayashiki H."/>
            <person name="Li W.H."/>
        </authorList>
    </citation>
    <scope>NUCLEOTIDE SEQUENCE [LARGE SCALE GENOMIC DNA]</scope>
    <source>
        <strain evidence="1">MZ5-1-6</strain>
    </source>
</reference>
<protein>
    <submittedName>
        <fullName evidence="1">Uncharacterized protein</fullName>
    </submittedName>
</protein>
<proteinExistence type="predicted"/>
<dbReference type="VEuPathDB" id="FungiDB:M_BR32_EuGene_00097131"/>
<gene>
    <name evidence="1" type="ORF">PoMZ_05691</name>
</gene>
<evidence type="ECO:0000313" key="2">
    <source>
        <dbReference type="Proteomes" id="UP000294847"/>
    </source>
</evidence>
<dbReference type="Proteomes" id="UP000294847">
    <property type="component" value="Chromosome 6"/>
</dbReference>
<name>A0A4P7NP74_PYROR</name>
<dbReference type="EMBL" id="CP034209">
    <property type="protein sequence ID" value="QBZ64000.1"/>
    <property type="molecule type" value="Genomic_DNA"/>
</dbReference>
<organism evidence="1 2">
    <name type="scientific">Pyricularia oryzae</name>
    <name type="common">Rice blast fungus</name>
    <name type="synonym">Magnaporthe oryzae</name>
    <dbReference type="NCBI Taxonomy" id="318829"/>
    <lineage>
        <taxon>Eukaryota</taxon>
        <taxon>Fungi</taxon>
        <taxon>Dikarya</taxon>
        <taxon>Ascomycota</taxon>
        <taxon>Pezizomycotina</taxon>
        <taxon>Sordariomycetes</taxon>
        <taxon>Sordariomycetidae</taxon>
        <taxon>Magnaporthales</taxon>
        <taxon>Pyriculariaceae</taxon>
        <taxon>Pyricularia</taxon>
    </lineage>
</organism>